<evidence type="ECO:0000256" key="3">
    <source>
        <dbReference type="ARBA" id="ARBA00022692"/>
    </source>
</evidence>
<comment type="caution">
    <text evidence="9">The sequence shown here is derived from an EMBL/GenBank/DDBJ whole genome shotgun (WGS) entry which is preliminary data.</text>
</comment>
<dbReference type="AlphaFoldDB" id="A0A1A6H8Z6"/>
<dbReference type="GO" id="GO:0005741">
    <property type="term" value="C:mitochondrial outer membrane"/>
    <property type="evidence" value="ECO:0007669"/>
    <property type="project" value="UniProtKB-SubCell"/>
</dbReference>
<evidence type="ECO:0000256" key="2">
    <source>
        <dbReference type="ARBA" id="ARBA00009160"/>
    </source>
</evidence>
<dbReference type="OrthoDB" id="163794at2759"/>
<proteinExistence type="inferred from homology"/>
<keyword evidence="3" id="KW-0812">Transmembrane</keyword>
<evidence type="ECO:0000256" key="1">
    <source>
        <dbReference type="ARBA" id="ARBA00004374"/>
    </source>
</evidence>
<keyword evidence="10" id="KW-1185">Reference proteome</keyword>
<organism evidence="9 10">
    <name type="scientific">Neotoma lepida</name>
    <name type="common">Desert woodrat</name>
    <dbReference type="NCBI Taxonomy" id="56216"/>
    <lineage>
        <taxon>Eukaryota</taxon>
        <taxon>Metazoa</taxon>
        <taxon>Chordata</taxon>
        <taxon>Craniata</taxon>
        <taxon>Vertebrata</taxon>
        <taxon>Euteleostomi</taxon>
        <taxon>Mammalia</taxon>
        <taxon>Eutheria</taxon>
        <taxon>Euarchontoglires</taxon>
        <taxon>Glires</taxon>
        <taxon>Rodentia</taxon>
        <taxon>Myomorpha</taxon>
        <taxon>Muroidea</taxon>
        <taxon>Cricetidae</taxon>
        <taxon>Neotominae</taxon>
        <taxon>Neotoma</taxon>
    </lineage>
</organism>
<dbReference type="InterPro" id="IPR007014">
    <property type="entry name" value="FUN14"/>
</dbReference>
<evidence type="ECO:0000256" key="6">
    <source>
        <dbReference type="ARBA" id="ARBA00023006"/>
    </source>
</evidence>
<dbReference type="Pfam" id="PF04930">
    <property type="entry name" value="FUN14"/>
    <property type="match status" value="1"/>
</dbReference>
<dbReference type="GO" id="GO:0000422">
    <property type="term" value="P:autophagy of mitochondrion"/>
    <property type="evidence" value="ECO:0007669"/>
    <property type="project" value="TreeGrafter"/>
</dbReference>
<keyword evidence="8" id="KW-0472">Membrane</keyword>
<sequence length="81" mass="9034">MENLKQLVGGGFLLQIASHGDFVQINQKRVEKDANKANDRLIVGAHQVKKQENKATSEINDIIEEATEFISQNIVIAIDFV</sequence>
<keyword evidence="7" id="KW-0496">Mitochondrion</keyword>
<evidence type="ECO:0000256" key="5">
    <source>
        <dbReference type="ARBA" id="ARBA00022989"/>
    </source>
</evidence>
<protein>
    <submittedName>
        <fullName evidence="9">Uncharacterized protein</fullName>
    </submittedName>
</protein>
<dbReference type="STRING" id="56216.A0A1A6H8Z6"/>
<feature type="non-terminal residue" evidence="9">
    <location>
        <position position="81"/>
    </location>
</feature>
<evidence type="ECO:0000256" key="7">
    <source>
        <dbReference type="ARBA" id="ARBA00023128"/>
    </source>
</evidence>
<evidence type="ECO:0000313" key="10">
    <source>
        <dbReference type="Proteomes" id="UP000092124"/>
    </source>
</evidence>
<dbReference type="Proteomes" id="UP000092124">
    <property type="component" value="Unassembled WGS sequence"/>
</dbReference>
<comment type="subcellular location">
    <subcellularLocation>
        <location evidence="1">Mitochondrion outer membrane</location>
        <topology evidence="1">Multi-pass membrane protein</topology>
    </subcellularLocation>
</comment>
<dbReference type="PANTHER" id="PTHR21346:SF2">
    <property type="entry name" value="FUN14 DOMAIN-CONTAINING PROTEIN 1"/>
    <property type="match status" value="1"/>
</dbReference>
<gene>
    <name evidence="9" type="ORF">A6R68_15381</name>
</gene>
<reference evidence="9 10" key="1">
    <citation type="submission" date="2016-06" db="EMBL/GenBank/DDBJ databases">
        <title>The Draft Genome Sequence and Annotation of the Desert Woodrat Neotoma lepida.</title>
        <authorList>
            <person name="Campbell M."/>
            <person name="Oakeson K.F."/>
            <person name="Yandell M."/>
            <person name="Halpert J.R."/>
            <person name="Dearing D."/>
        </authorList>
    </citation>
    <scope>NUCLEOTIDE SEQUENCE [LARGE SCALE GENOMIC DNA]</scope>
    <source>
        <strain evidence="9">417</strain>
        <tissue evidence="9">Liver</tissue>
    </source>
</reference>
<name>A0A1A6H8Z6_NEOLE</name>
<evidence type="ECO:0000256" key="8">
    <source>
        <dbReference type="ARBA" id="ARBA00023136"/>
    </source>
</evidence>
<keyword evidence="5" id="KW-1133">Transmembrane helix</keyword>
<dbReference type="EMBL" id="LZPO01044505">
    <property type="protein sequence ID" value="OBS74082.1"/>
    <property type="molecule type" value="Genomic_DNA"/>
</dbReference>
<keyword evidence="6" id="KW-0072">Autophagy</keyword>
<keyword evidence="4" id="KW-1000">Mitochondrion outer membrane</keyword>
<accession>A0A1A6H8Z6</accession>
<evidence type="ECO:0000313" key="9">
    <source>
        <dbReference type="EMBL" id="OBS74082.1"/>
    </source>
</evidence>
<evidence type="ECO:0000256" key="4">
    <source>
        <dbReference type="ARBA" id="ARBA00022787"/>
    </source>
</evidence>
<dbReference type="PANTHER" id="PTHR21346">
    <property type="entry name" value="FUN14 DOMAIN CONTAINING"/>
    <property type="match status" value="1"/>
</dbReference>
<comment type="similarity">
    <text evidence="2">Belongs to the FUN14 family.</text>
</comment>